<sequence length="171" mass="19044">MTPLLPIEALTADAFAPFGEVIECRDRAFFMINAGSTRRYHRLADVDTGPADGWPIISLFRASALDYPLRIALLERHPHGSQAFMPLRGQRFLVVVAPPADSPDPRRLRAFLSDGCQGVNYARGVWHHALLALNDGDDFLVVDRAGQLPNCDEHRLPEDQVRWLPAPALEP</sequence>
<dbReference type="GO" id="GO:0006144">
    <property type="term" value="P:purine nucleobase metabolic process"/>
    <property type="evidence" value="ECO:0007669"/>
    <property type="project" value="UniProtKB-KW"/>
</dbReference>
<dbReference type="PIRSF" id="PIRSF017306">
    <property type="entry name" value="Ureidogly_hydro"/>
    <property type="match status" value="1"/>
</dbReference>
<evidence type="ECO:0000313" key="5">
    <source>
        <dbReference type="EMBL" id="TRX72816.1"/>
    </source>
</evidence>
<organism evidence="5 6">
    <name type="scientific">Pseudomonas mangiferae</name>
    <dbReference type="NCBI Taxonomy" id="2593654"/>
    <lineage>
        <taxon>Bacteria</taxon>
        <taxon>Pseudomonadati</taxon>
        <taxon>Pseudomonadota</taxon>
        <taxon>Gammaproteobacteria</taxon>
        <taxon>Pseudomonadales</taxon>
        <taxon>Pseudomonadaceae</taxon>
        <taxon>Pseudomonas</taxon>
    </lineage>
</organism>
<dbReference type="InterPro" id="IPR024060">
    <property type="entry name" value="Ureidoglycolate_lyase_dom_sf"/>
</dbReference>
<reference evidence="5 6" key="1">
    <citation type="submission" date="2019-07" db="EMBL/GenBank/DDBJ databases">
        <title>Pseudomonas mangiferae sp. nov., isolated from bark of mango tree in Thailand.</title>
        <authorList>
            <person name="Srisuk N."/>
            <person name="Anurat P."/>
        </authorList>
    </citation>
    <scope>NUCLEOTIDE SEQUENCE [LARGE SCALE GENOMIC DNA]</scope>
    <source>
        <strain evidence="5 6">DMKU_BBB3-04</strain>
    </source>
</reference>
<dbReference type="Gene3D" id="2.60.120.480">
    <property type="entry name" value="Ureidoglycolate hydrolase"/>
    <property type="match status" value="1"/>
</dbReference>
<dbReference type="PANTHER" id="PTHR21221">
    <property type="entry name" value="UREIDOGLYCOLATE HYDROLASE"/>
    <property type="match status" value="1"/>
</dbReference>
<accession>A0A553GTM0</accession>
<dbReference type="GO" id="GO:0004848">
    <property type="term" value="F:ureidoglycolate hydrolase activity"/>
    <property type="evidence" value="ECO:0007669"/>
    <property type="project" value="InterPro"/>
</dbReference>
<proteinExistence type="predicted"/>
<evidence type="ECO:0000256" key="1">
    <source>
        <dbReference type="ARBA" id="ARBA00011738"/>
    </source>
</evidence>
<dbReference type="PANTHER" id="PTHR21221:SF1">
    <property type="entry name" value="UREIDOGLYCOLATE LYASE"/>
    <property type="match status" value="1"/>
</dbReference>
<dbReference type="EMBL" id="VJOY01000028">
    <property type="protein sequence ID" value="TRX72816.1"/>
    <property type="molecule type" value="Genomic_DNA"/>
</dbReference>
<dbReference type="OrthoDB" id="9804602at2"/>
<dbReference type="CDD" id="cd20298">
    <property type="entry name" value="cupin_UAH"/>
    <property type="match status" value="1"/>
</dbReference>
<comment type="subunit">
    <text evidence="1">Homodimer.</text>
</comment>
<evidence type="ECO:0000256" key="3">
    <source>
        <dbReference type="ARBA" id="ARBA00023239"/>
    </source>
</evidence>
<protein>
    <submittedName>
        <fullName evidence="5">Ureidoglycolate lyase</fullName>
    </submittedName>
</protein>
<evidence type="ECO:0000313" key="6">
    <source>
        <dbReference type="Proteomes" id="UP000315235"/>
    </source>
</evidence>
<dbReference type="InterPro" id="IPR011051">
    <property type="entry name" value="RmlC_Cupin_sf"/>
</dbReference>
<gene>
    <name evidence="5" type="ORF">FM069_20785</name>
</gene>
<dbReference type="SUPFAM" id="SSF51182">
    <property type="entry name" value="RmlC-like cupins"/>
    <property type="match status" value="1"/>
</dbReference>
<evidence type="ECO:0000256" key="2">
    <source>
        <dbReference type="ARBA" id="ARBA00022631"/>
    </source>
</evidence>
<dbReference type="GO" id="GO:0050385">
    <property type="term" value="F:ureidoglycolate lyase activity"/>
    <property type="evidence" value="ECO:0007669"/>
    <property type="project" value="UniProtKB-EC"/>
</dbReference>
<dbReference type="InterPro" id="IPR007247">
    <property type="entry name" value="Ureidogly_lyase"/>
</dbReference>
<comment type="caution">
    <text evidence="5">The sequence shown here is derived from an EMBL/GenBank/DDBJ whole genome shotgun (WGS) entry which is preliminary data.</text>
</comment>
<dbReference type="NCBIfam" id="NF009932">
    <property type="entry name" value="PRK13395.1"/>
    <property type="match status" value="1"/>
</dbReference>
<dbReference type="InterPro" id="IPR047233">
    <property type="entry name" value="UAH_cupin"/>
</dbReference>
<keyword evidence="3 5" id="KW-0456">Lyase</keyword>
<dbReference type="Pfam" id="PF04115">
    <property type="entry name" value="Ureidogly_lyase"/>
    <property type="match status" value="1"/>
</dbReference>
<name>A0A553GTM0_9PSED</name>
<dbReference type="AlphaFoldDB" id="A0A553GTM0"/>
<keyword evidence="6" id="KW-1185">Reference proteome</keyword>
<dbReference type="RefSeq" id="WP_143490322.1">
    <property type="nucleotide sequence ID" value="NZ_VJOY01000028.1"/>
</dbReference>
<dbReference type="GO" id="GO:0000256">
    <property type="term" value="P:allantoin catabolic process"/>
    <property type="evidence" value="ECO:0007669"/>
    <property type="project" value="InterPro"/>
</dbReference>
<dbReference type="Proteomes" id="UP000315235">
    <property type="component" value="Unassembled WGS sequence"/>
</dbReference>
<evidence type="ECO:0000256" key="4">
    <source>
        <dbReference type="ARBA" id="ARBA00047684"/>
    </source>
</evidence>
<keyword evidence="2" id="KW-0659">Purine metabolism</keyword>
<comment type="catalytic activity">
    <reaction evidence="4">
        <text>(S)-ureidoglycolate = urea + glyoxylate</text>
        <dbReference type="Rhea" id="RHEA:11304"/>
        <dbReference type="ChEBI" id="CHEBI:16199"/>
        <dbReference type="ChEBI" id="CHEBI:36655"/>
        <dbReference type="ChEBI" id="CHEBI:57296"/>
        <dbReference type="EC" id="4.3.2.3"/>
    </reaction>
</comment>